<accession>A0A1A9K5Z7</accession>
<evidence type="ECO:0000313" key="2">
    <source>
        <dbReference type="Proteomes" id="UP000077748"/>
    </source>
</evidence>
<dbReference type="Proteomes" id="UP000077748">
    <property type="component" value="Chromosome"/>
</dbReference>
<organism evidence="1 2">
    <name type="scientific">Pseudomonas citronellolis</name>
    <dbReference type="NCBI Taxonomy" id="53408"/>
    <lineage>
        <taxon>Bacteria</taxon>
        <taxon>Pseudomonadati</taxon>
        <taxon>Pseudomonadota</taxon>
        <taxon>Gammaproteobacteria</taxon>
        <taxon>Pseudomonadales</taxon>
        <taxon>Pseudomonadaceae</taxon>
        <taxon>Pseudomonas</taxon>
    </lineage>
</organism>
<sequence>MLAGILGLSGCMAVQDVILGNYSYDPTRSKAANITDAGKMTVLKDAEVPPALRPFIDGPGLDWGAIDGAQAWPNYAMLDLTPLLIGMGYGFHVENYQRDAILAWVPSELAATPQEAQRKLVDTITRGFTEAFDRAGMRYVDRGTYESDGEIFGIGDPNINKVILFESHEMGCDLAGAPLVEENFKRLCSISFSVHKAAGLYPTPDFLHANPSGQSYLFSNWGDFDGNRVRVNLSLTAGDSGIKPRKMQVLQRVSAELPEWVAIYVAQDERNGTPRVLFSQGRSMFFVR</sequence>
<protein>
    <submittedName>
        <fullName evidence="1">Uncharacterized protein</fullName>
    </submittedName>
</protein>
<dbReference type="EMBL" id="CP015878">
    <property type="protein sequence ID" value="ANI12879.1"/>
    <property type="molecule type" value="Genomic_DNA"/>
</dbReference>
<proteinExistence type="predicted"/>
<name>A0A1A9K5Z7_9PSED</name>
<evidence type="ECO:0000313" key="1">
    <source>
        <dbReference type="EMBL" id="ANI12879.1"/>
    </source>
</evidence>
<dbReference type="AlphaFoldDB" id="A0A1A9K5Z7"/>
<gene>
    <name evidence="1" type="ORF">A9C11_02305</name>
</gene>
<reference evidence="1 2" key="1">
    <citation type="submission" date="2016-05" db="EMBL/GenBank/DDBJ databases">
        <title>Genome Sequence of Pseudomonas citronellolis Strain SJTE-3, an Estrogens and Persistent Organic Pollutants degradation strain.</title>
        <authorList>
            <person name="Liang R."/>
        </authorList>
    </citation>
    <scope>NUCLEOTIDE SEQUENCE [LARGE SCALE GENOMIC DNA]</scope>
    <source>
        <strain evidence="1 2">SJTE-3</strain>
    </source>
</reference>